<dbReference type="STRING" id="561184.SAMN05216376_110104"/>
<dbReference type="AlphaFoldDB" id="A0A0B3RP88"/>
<protein>
    <submittedName>
        <fullName evidence="1">Putative Molybdopterin biosynthesis protein</fullName>
    </submittedName>
</protein>
<evidence type="ECO:0000313" key="2">
    <source>
        <dbReference type="Proteomes" id="UP000030960"/>
    </source>
</evidence>
<dbReference type="Proteomes" id="UP000030960">
    <property type="component" value="Unassembled WGS sequence"/>
</dbReference>
<dbReference type="RefSeq" id="WP_043141645.1">
    <property type="nucleotide sequence ID" value="NZ_JSUQ01000009.1"/>
</dbReference>
<proteinExistence type="predicted"/>
<dbReference type="OrthoDB" id="9804758at2"/>
<comment type="caution">
    <text evidence="1">The sequence shown here is derived from an EMBL/GenBank/DDBJ whole genome shotgun (WGS) entry which is preliminary data.</text>
</comment>
<accession>A0A0B3RP88</accession>
<keyword evidence="2" id="KW-1185">Reference proteome</keyword>
<reference evidence="1 2" key="1">
    <citation type="submission" date="2014-10" db="EMBL/GenBank/DDBJ databases">
        <title>Genome sequence of Ponticoccus sp. strain UMTAT08 isolated from clonal culture of toxic dinoflagellate Alexandrium tamiyavanichii.</title>
        <authorList>
            <person name="Gan H.Y."/>
            <person name="Muhd D.-D."/>
            <person name="Mohd Noor M.E."/>
            <person name="Yeong Y.S."/>
            <person name="Usup G."/>
        </authorList>
    </citation>
    <scope>NUCLEOTIDE SEQUENCE [LARGE SCALE GENOMIC DNA]</scope>
    <source>
        <strain evidence="1 2">UMTAT08</strain>
    </source>
</reference>
<sequence>MTGFDRFLMVDWSGGNDAGPRPRKDAIWIGETGPEGEAEPVYQRNRQVAEETLADVIETSLTRGERLCIGFDFPFGYPAGYAEALTGQADALSVWRWLAARVEDAPTENNRFDLAGEINTRLLQGRGPFWGNALKRDIPGLPRTKAGYDNPFPDRRACELRGTGTFTCWQLAGAGAVGSQVIMGLPVLERLRQRFAGQVSVWPFEPLDRPVAFVEIWPGLINDAVRRATGPDDIRDAVQVRLLARALSDLPPQRLQAMLSVEAPEEGWILGLGAEGELKGSLAACV</sequence>
<organism evidence="1 2">
    <name type="scientific">Mameliella alba</name>
    <dbReference type="NCBI Taxonomy" id="561184"/>
    <lineage>
        <taxon>Bacteria</taxon>
        <taxon>Pseudomonadati</taxon>
        <taxon>Pseudomonadota</taxon>
        <taxon>Alphaproteobacteria</taxon>
        <taxon>Rhodobacterales</taxon>
        <taxon>Roseobacteraceae</taxon>
        <taxon>Mameliella</taxon>
    </lineage>
</organism>
<gene>
    <name evidence="1" type="ORF">OA50_02484</name>
</gene>
<evidence type="ECO:0000313" key="1">
    <source>
        <dbReference type="EMBL" id="KHQ52940.1"/>
    </source>
</evidence>
<name>A0A0B3RP88_9RHOB</name>
<dbReference type="EMBL" id="JSUQ01000009">
    <property type="protein sequence ID" value="KHQ52940.1"/>
    <property type="molecule type" value="Genomic_DNA"/>
</dbReference>
<dbReference type="PATRIC" id="fig|1515334.3.peg.2501"/>